<dbReference type="KEGG" id="dla:I6G47_04900"/>
<dbReference type="Proteomes" id="UP000595064">
    <property type="component" value="Chromosome"/>
</dbReference>
<dbReference type="EMBL" id="CP065748">
    <property type="protein sequence ID" value="QPS82420.1"/>
    <property type="molecule type" value="Genomic_DNA"/>
</dbReference>
<accession>A0A7T2YVH8</accession>
<proteinExistence type="predicted"/>
<feature type="region of interest" description="Disordered" evidence="1">
    <location>
        <begin position="258"/>
        <end position="281"/>
    </location>
</feature>
<dbReference type="InterPro" id="IPR018683">
    <property type="entry name" value="DUF2169"/>
</dbReference>
<protein>
    <submittedName>
        <fullName evidence="3">DUF2169 domain-containing protein</fullName>
    </submittedName>
</protein>
<name>A0A7T2YVH8_9BURK</name>
<keyword evidence="4" id="KW-1185">Reference proteome</keyword>
<dbReference type="RefSeq" id="WP_016453364.1">
    <property type="nucleotide sequence ID" value="NZ_CP065748.1"/>
</dbReference>
<organism evidence="3 4">
    <name type="scientific">Delftia lacustris</name>
    <dbReference type="NCBI Taxonomy" id="558537"/>
    <lineage>
        <taxon>Bacteria</taxon>
        <taxon>Pseudomonadati</taxon>
        <taxon>Pseudomonadota</taxon>
        <taxon>Betaproteobacteria</taxon>
        <taxon>Burkholderiales</taxon>
        <taxon>Comamonadaceae</taxon>
        <taxon>Delftia</taxon>
    </lineage>
</organism>
<evidence type="ECO:0000256" key="1">
    <source>
        <dbReference type="SAM" id="MobiDB-lite"/>
    </source>
</evidence>
<evidence type="ECO:0000313" key="3">
    <source>
        <dbReference type="EMBL" id="QPS82420.1"/>
    </source>
</evidence>
<sequence length="373" mass="40950">MNCSILNNTPFAAQAFPHTDAQGVHSLALVAKGTWELAAGATNLPRLRPAERQRPIHRAGLLRPLGSLARDEFQAQVLQPRAQQPWPICEPEHVPPKPWFDLLLDACAVSPNGRPASSIDVAVDYERQGRQHRLAALRAFSPRIWIKDFGQLKASELGPSLRIPLLRPFAFGGQTLDARGNSLVDEHNPDGMGFYGTAAQAASAPLPWMQALDKPLRYWDDTVAEQALGLGLVPAHHQPRRALQGSFDDAWRQSRAPLLPLDHDPRHRNAAPQSLQLAESPRPGDVLALHHMGTEPLMRFVWPRVALVAQAETAGGTLLPPQELRWDTLAVDTEQADASLVWRALLPLAAQERIAVVHLWAHENAPAVPAAPQ</sequence>
<reference evidence="3 4" key="1">
    <citation type="submission" date="2020-12" db="EMBL/GenBank/DDBJ databases">
        <title>FDA dAtabase for Regulatory Grade micrObial Sequences (FDA-ARGOS): Supporting development and validation of Infectious Disease Dx tests.</title>
        <authorList>
            <person name="Sproer C."/>
            <person name="Gronow S."/>
            <person name="Severitt S."/>
            <person name="Schroder I."/>
            <person name="Tallon L."/>
            <person name="Sadzewicz L."/>
            <person name="Zhao X."/>
            <person name="Boylan J."/>
            <person name="Ott S."/>
            <person name="Bowen H."/>
            <person name="Vavikolanu K."/>
            <person name="Mehta A."/>
            <person name="Aluvathingal J."/>
            <person name="Nadendla S."/>
            <person name="Lowell S."/>
            <person name="Myers T."/>
            <person name="Yan Y."/>
            <person name="Sichtig H."/>
        </authorList>
    </citation>
    <scope>NUCLEOTIDE SEQUENCE [LARGE SCALE GENOMIC DNA]</scope>
    <source>
        <strain evidence="3 4">FDAARGOS_890</strain>
    </source>
</reference>
<evidence type="ECO:0000259" key="2">
    <source>
        <dbReference type="Pfam" id="PF09937"/>
    </source>
</evidence>
<evidence type="ECO:0000313" key="4">
    <source>
        <dbReference type="Proteomes" id="UP000595064"/>
    </source>
</evidence>
<dbReference type="AlphaFoldDB" id="A0A7T2YVH8"/>
<feature type="domain" description="DUF2169" evidence="2">
    <location>
        <begin position="85"/>
        <end position="343"/>
    </location>
</feature>
<gene>
    <name evidence="3" type="ORF">I6G47_04900</name>
</gene>
<dbReference type="Pfam" id="PF09937">
    <property type="entry name" value="DUF2169"/>
    <property type="match status" value="1"/>
</dbReference>